<name>A0ABV0HMC1_9ENTR</name>
<keyword evidence="5" id="KW-0929">Antimicrobial</keyword>
<comment type="subcellular location">
    <subcellularLocation>
        <location evidence="3">Membrane</location>
    </subcellularLocation>
</comment>
<dbReference type="SUPFAM" id="SSF56837">
    <property type="entry name" value="Colicin"/>
    <property type="match status" value="1"/>
</dbReference>
<reference evidence="14 15" key="1">
    <citation type="submission" date="2024-01" db="EMBL/GenBank/DDBJ databases">
        <title>Pseudocitrobacter sp. Endophytic strain Cyp-38L.</title>
        <authorList>
            <person name="Amer M.A."/>
            <person name="Hamed S.M."/>
        </authorList>
    </citation>
    <scope>NUCLEOTIDE SEQUENCE [LARGE SCALE GENOMIC DNA]</scope>
    <source>
        <strain evidence="14 15">Cyp38S</strain>
    </source>
</reference>
<keyword evidence="10 12" id="KW-0472">Membrane</keyword>
<dbReference type="InterPro" id="IPR038283">
    <property type="entry name" value="Channel_colicin_C_sf"/>
</dbReference>
<keyword evidence="6 12" id="KW-0812">Transmembrane</keyword>
<protein>
    <submittedName>
        <fullName evidence="14">Colicin-like pore-forming protein</fullName>
    </submittedName>
</protein>
<dbReference type="Pfam" id="PF22348">
    <property type="entry name" value="ColA_N"/>
    <property type="match status" value="1"/>
</dbReference>
<evidence type="ECO:0000259" key="13">
    <source>
        <dbReference type="PROSITE" id="PS00276"/>
    </source>
</evidence>
<evidence type="ECO:0000256" key="10">
    <source>
        <dbReference type="ARBA" id="ARBA00023136"/>
    </source>
</evidence>
<organism evidence="14 15">
    <name type="scientific">Pseudocitrobacter cyperus</name>
    <dbReference type="NCBI Taxonomy" id="3112843"/>
    <lineage>
        <taxon>Bacteria</taxon>
        <taxon>Pseudomonadati</taxon>
        <taxon>Pseudomonadota</taxon>
        <taxon>Gammaproteobacteria</taxon>
        <taxon>Enterobacterales</taxon>
        <taxon>Enterobacteriaceae</taxon>
        <taxon>Pseudocitrobacter</taxon>
    </lineage>
</organism>
<feature type="compositionally biased region" description="Gly residues" evidence="11">
    <location>
        <begin position="26"/>
        <end position="38"/>
    </location>
</feature>
<dbReference type="Pfam" id="PF01024">
    <property type="entry name" value="Colicin"/>
    <property type="match status" value="1"/>
</dbReference>
<dbReference type="InterPro" id="IPR055023">
    <property type="entry name" value="ColA_N"/>
</dbReference>
<feature type="domain" description="Channel forming colicins" evidence="13">
    <location>
        <begin position="303"/>
        <end position="314"/>
    </location>
</feature>
<evidence type="ECO:0000256" key="4">
    <source>
        <dbReference type="ARBA" id="ARBA00007595"/>
    </source>
</evidence>
<evidence type="ECO:0000256" key="5">
    <source>
        <dbReference type="ARBA" id="ARBA00022529"/>
    </source>
</evidence>
<dbReference type="RefSeq" id="WP_347795877.1">
    <property type="nucleotide sequence ID" value="NZ_JAYMYY010000005.1"/>
</dbReference>
<comment type="function">
    <text evidence="1">This colicin is a channel-forming colicin. This class of transmembrane toxins depolarize the cytoplasmic membrane, leading to dissipation of cellular energy.</text>
</comment>
<evidence type="ECO:0000256" key="11">
    <source>
        <dbReference type="SAM" id="MobiDB-lite"/>
    </source>
</evidence>
<proteinExistence type="inferred from homology"/>
<feature type="compositionally biased region" description="Gly residues" evidence="11">
    <location>
        <begin position="1"/>
        <end position="12"/>
    </location>
</feature>
<keyword evidence="15" id="KW-1185">Reference proteome</keyword>
<dbReference type="Proteomes" id="UP001444146">
    <property type="component" value="Unassembled WGS sequence"/>
</dbReference>
<feature type="transmembrane region" description="Helical" evidence="12">
    <location>
        <begin position="325"/>
        <end position="354"/>
    </location>
</feature>
<dbReference type="Gene3D" id="2.30.30.970">
    <property type="match status" value="1"/>
</dbReference>
<keyword evidence="9" id="KW-0078">Bacteriocin</keyword>
<evidence type="ECO:0000256" key="2">
    <source>
        <dbReference type="ARBA" id="ARBA00003197"/>
    </source>
</evidence>
<dbReference type="InterPro" id="IPR000293">
    <property type="entry name" value="Channel_colicin_C"/>
</dbReference>
<evidence type="ECO:0000256" key="9">
    <source>
        <dbReference type="ARBA" id="ARBA00023048"/>
    </source>
</evidence>
<sequence length="368" mass="39596">MPGFNYGGGSGDGTSWSSERGTEPDPGGGSKSGGGRNSGGNINLDISVLKAGDSLKTPLGIIIINSRGQPTMNGIVMTPDNSSLITIAPGHLARVLNSLLEKNRKQDNIYLTKKDEAVSKFSVDYIGIIESIQNGVFPTGYSLKDGKVGSMQPYYTTTRGGHGDHSRFLAGTRFTEEPVLTAAYKLGKIQLKDAVKFTSDFYQELTSRLGKAAGNYAKDLEKNVNGKKIRSVEQALSAITKYENLLGTKFNAKDRKAIATALESVHYEELAVKLAKYSKVFKYTSSMIDAYDTYRELITALKTNSWRPFFIKVESLVVGKAATGVAAFLMASITGIPIGLIGFAFIMALVGALVDDSMINSLNKKLGI</sequence>
<evidence type="ECO:0000313" key="14">
    <source>
        <dbReference type="EMBL" id="MEO3991586.1"/>
    </source>
</evidence>
<keyword evidence="8" id="KW-0044">Antibiotic</keyword>
<evidence type="ECO:0000256" key="1">
    <source>
        <dbReference type="ARBA" id="ARBA00002178"/>
    </source>
</evidence>
<dbReference type="PROSITE" id="PS00276">
    <property type="entry name" value="CHANNEL_COLICIN"/>
    <property type="match status" value="1"/>
</dbReference>
<evidence type="ECO:0000313" key="15">
    <source>
        <dbReference type="Proteomes" id="UP001444146"/>
    </source>
</evidence>
<evidence type="ECO:0000256" key="3">
    <source>
        <dbReference type="ARBA" id="ARBA00004370"/>
    </source>
</evidence>
<feature type="region of interest" description="Disordered" evidence="11">
    <location>
        <begin position="1"/>
        <end position="38"/>
    </location>
</feature>
<evidence type="ECO:0000256" key="12">
    <source>
        <dbReference type="SAM" id="Phobius"/>
    </source>
</evidence>
<gene>
    <name evidence="14" type="ORF">VSR74_17415</name>
</gene>
<dbReference type="EMBL" id="JAYMYY010000005">
    <property type="protein sequence ID" value="MEO3991586.1"/>
    <property type="molecule type" value="Genomic_DNA"/>
</dbReference>
<comment type="caution">
    <text evidence="14">The sequence shown here is derived from an EMBL/GenBank/DDBJ whole genome shotgun (WGS) entry which is preliminary data.</text>
</comment>
<dbReference type="PRINTS" id="PR00280">
    <property type="entry name" value="CHANLCOLICIN"/>
</dbReference>
<comment type="similarity">
    <text evidence="4">Belongs to the channel forming colicin family.</text>
</comment>
<dbReference type="Gene3D" id="1.10.490.30">
    <property type="entry name" value="Colicin"/>
    <property type="match status" value="1"/>
</dbReference>
<accession>A0ABV0HMC1</accession>
<comment type="function">
    <text evidence="2">Colicins are polypeptide toxins produced by and active against E.coli and closely related bacteria.</text>
</comment>
<evidence type="ECO:0000256" key="8">
    <source>
        <dbReference type="ARBA" id="ARBA00023022"/>
    </source>
</evidence>
<evidence type="ECO:0000256" key="6">
    <source>
        <dbReference type="ARBA" id="ARBA00022692"/>
    </source>
</evidence>
<keyword evidence="7 12" id="KW-1133">Transmembrane helix</keyword>
<evidence type="ECO:0000256" key="7">
    <source>
        <dbReference type="ARBA" id="ARBA00022989"/>
    </source>
</evidence>